<evidence type="ECO:0000313" key="2">
    <source>
        <dbReference type="EMBL" id="AYV86876.1"/>
    </source>
</evidence>
<protein>
    <submittedName>
        <fullName evidence="2">Uncharacterized protein</fullName>
    </submittedName>
</protein>
<keyword evidence="1" id="KW-0812">Transmembrane</keyword>
<feature type="transmembrane region" description="Helical" evidence="1">
    <location>
        <begin position="195"/>
        <end position="213"/>
    </location>
</feature>
<name>A0A3G5AI80_9VIRU</name>
<proteinExistence type="predicted"/>
<keyword evidence="1" id="KW-0472">Membrane</keyword>
<gene>
    <name evidence="2" type="ORF">Sylvanvirus12_8</name>
</gene>
<organism evidence="2">
    <name type="scientific">Sylvanvirus sp</name>
    <dbReference type="NCBI Taxonomy" id="2487774"/>
    <lineage>
        <taxon>Viruses</taxon>
    </lineage>
</organism>
<evidence type="ECO:0000256" key="1">
    <source>
        <dbReference type="SAM" id="Phobius"/>
    </source>
</evidence>
<keyword evidence="1" id="KW-1133">Transmembrane helix</keyword>
<sequence length="285" mass="29096">MSTMTPALMVSTPPCMTGQVYTTAMVPAGSPAGTTPTMWIYIVFNGISYNVTNDPPIHFSDTSVGYVLPNTTTAATATTAAMGPMVAIIPAGITPNMLTSTPMMINVCPANAAIQTALMTAPVVGSAPTGTPPYVTVTGATTTVPLVPVTPVVPPPVVPVAPGTTLTPNPIVTLPTPVTVAPKTGFSSYSTPVKILIIAGSIIGGLIIIGLILKAFMGPKKPPTVPVATSPLITTGVPLVSYGAQPNPTPYSPPIVQVNPSAGTEPILLEQTPSGVRIGTRRRYF</sequence>
<dbReference type="EMBL" id="MK072518">
    <property type="protein sequence ID" value="AYV86876.1"/>
    <property type="molecule type" value="Genomic_DNA"/>
</dbReference>
<reference evidence="2" key="1">
    <citation type="submission" date="2018-10" db="EMBL/GenBank/DDBJ databases">
        <title>Hidden diversity of soil giant viruses.</title>
        <authorList>
            <person name="Schulz F."/>
            <person name="Alteio L."/>
            <person name="Goudeau D."/>
            <person name="Ryan E.M."/>
            <person name="Malmstrom R.R."/>
            <person name="Blanchard J."/>
            <person name="Woyke T."/>
        </authorList>
    </citation>
    <scope>NUCLEOTIDE SEQUENCE</scope>
    <source>
        <strain evidence="2">SYV1</strain>
    </source>
</reference>
<accession>A0A3G5AI80</accession>